<sequence>MLFMVVEHFKDDKNKDIYPLLQKKSRIMPDGLKYLDSWISADFSRCFQLIECDDTDLFQEWVSQWQDLFELEIIPVVTSKNTIKIVTTSPSH</sequence>
<accession>A0A563VLU5</accession>
<gene>
    <name evidence="1" type="ORF">H1P_1470005</name>
</gene>
<keyword evidence="2" id="KW-1185">Reference proteome</keyword>
<protein>
    <recommendedName>
        <fullName evidence="3">DUF3303 domain-containing protein</fullName>
    </recommendedName>
</protein>
<dbReference type="InterPro" id="IPR021734">
    <property type="entry name" value="DUF3303"/>
</dbReference>
<dbReference type="OrthoDB" id="9801877at2"/>
<reference evidence="1 2" key="1">
    <citation type="submission" date="2019-01" db="EMBL/GenBank/DDBJ databases">
        <authorList>
            <person name="Brito A."/>
        </authorList>
    </citation>
    <scope>NUCLEOTIDE SEQUENCE [LARGE SCALE GENOMIC DNA]</scope>
    <source>
        <strain evidence="1">1</strain>
    </source>
</reference>
<evidence type="ECO:0000313" key="1">
    <source>
        <dbReference type="EMBL" id="VEP12388.1"/>
    </source>
</evidence>
<evidence type="ECO:0008006" key="3">
    <source>
        <dbReference type="Google" id="ProtNLM"/>
    </source>
</evidence>
<evidence type="ECO:0000313" key="2">
    <source>
        <dbReference type="Proteomes" id="UP000320055"/>
    </source>
</evidence>
<proteinExistence type="predicted"/>
<dbReference type="Proteomes" id="UP000320055">
    <property type="component" value="Unassembled WGS sequence"/>
</dbReference>
<name>A0A563VLU5_9CYAN</name>
<dbReference type="AlphaFoldDB" id="A0A563VLU5"/>
<dbReference type="Pfam" id="PF11746">
    <property type="entry name" value="DUF3303"/>
    <property type="match status" value="1"/>
</dbReference>
<dbReference type="EMBL" id="CAACVJ010000054">
    <property type="protein sequence ID" value="VEP12388.1"/>
    <property type="molecule type" value="Genomic_DNA"/>
</dbReference>
<organism evidence="1 2">
    <name type="scientific">Hyella patelloides LEGE 07179</name>
    <dbReference type="NCBI Taxonomy" id="945734"/>
    <lineage>
        <taxon>Bacteria</taxon>
        <taxon>Bacillati</taxon>
        <taxon>Cyanobacteriota</taxon>
        <taxon>Cyanophyceae</taxon>
        <taxon>Pleurocapsales</taxon>
        <taxon>Hyellaceae</taxon>
        <taxon>Hyella</taxon>
    </lineage>
</organism>